<dbReference type="InterPro" id="IPR039430">
    <property type="entry name" value="Thymidylate_kin-like_dom"/>
</dbReference>
<gene>
    <name evidence="10" type="primary">tmk</name>
    <name evidence="12" type="ORF">B4088_3334</name>
</gene>
<protein>
    <recommendedName>
        <fullName evidence="3 10">Thymidylate kinase</fullName>
        <ecNumber evidence="2 10">2.7.4.9</ecNumber>
    </recommendedName>
    <alternativeName>
        <fullName evidence="10">dTMP kinase</fullName>
    </alternativeName>
</protein>
<evidence type="ECO:0000313" key="12">
    <source>
        <dbReference type="EMBL" id="KZD63349.1"/>
    </source>
</evidence>
<dbReference type="EC" id="2.7.4.9" evidence="2 10"/>
<dbReference type="PATRIC" id="fig|1396.535.peg.3980"/>
<evidence type="ECO:0000313" key="13">
    <source>
        <dbReference type="Proteomes" id="UP000076482"/>
    </source>
</evidence>
<keyword evidence="6 10" id="KW-0547">Nucleotide-binding</keyword>
<feature type="binding site" evidence="10">
    <location>
        <begin position="16"/>
        <end position="23"/>
    </location>
    <ligand>
        <name>ATP</name>
        <dbReference type="ChEBI" id="CHEBI:30616"/>
    </ligand>
</feature>
<evidence type="ECO:0000256" key="2">
    <source>
        <dbReference type="ARBA" id="ARBA00012980"/>
    </source>
</evidence>
<dbReference type="InterPro" id="IPR018094">
    <property type="entry name" value="Thymidylate_kinase"/>
</dbReference>
<dbReference type="HAMAP" id="MF_00165">
    <property type="entry name" value="Thymidylate_kinase"/>
    <property type="match status" value="1"/>
</dbReference>
<evidence type="ECO:0000256" key="8">
    <source>
        <dbReference type="ARBA" id="ARBA00022840"/>
    </source>
</evidence>
<dbReference type="GO" id="GO:0006235">
    <property type="term" value="P:dTTP biosynthetic process"/>
    <property type="evidence" value="ECO:0007669"/>
    <property type="project" value="UniProtKB-UniRule"/>
</dbReference>
<comment type="caution">
    <text evidence="12">The sequence shown here is derived from an EMBL/GenBank/DDBJ whole genome shotgun (WGS) entry which is preliminary data.</text>
</comment>
<accession>A0A161TTY8</accession>
<dbReference type="NCBIfam" id="TIGR00041">
    <property type="entry name" value="DTMP_kinase"/>
    <property type="match status" value="1"/>
</dbReference>
<organism evidence="12 13">
    <name type="scientific">Bacillus cereus</name>
    <dbReference type="NCBI Taxonomy" id="1396"/>
    <lineage>
        <taxon>Bacteria</taxon>
        <taxon>Bacillati</taxon>
        <taxon>Bacillota</taxon>
        <taxon>Bacilli</taxon>
        <taxon>Bacillales</taxon>
        <taxon>Bacillaceae</taxon>
        <taxon>Bacillus</taxon>
        <taxon>Bacillus cereus group</taxon>
    </lineage>
</organism>
<dbReference type="EMBL" id="LJKE01000056">
    <property type="protein sequence ID" value="KZD63349.1"/>
    <property type="molecule type" value="Genomic_DNA"/>
</dbReference>
<keyword evidence="4 10" id="KW-0808">Transferase</keyword>
<comment type="function">
    <text evidence="10">Phosphorylation of dTMP to form dTDP in both de novo and salvage pathways of dTTP synthesis.</text>
</comment>
<evidence type="ECO:0000256" key="6">
    <source>
        <dbReference type="ARBA" id="ARBA00022741"/>
    </source>
</evidence>
<evidence type="ECO:0000256" key="1">
    <source>
        <dbReference type="ARBA" id="ARBA00009776"/>
    </source>
</evidence>
<keyword evidence="5 10" id="KW-0545">Nucleotide biosynthesis</keyword>
<dbReference type="GO" id="GO:0005524">
    <property type="term" value="F:ATP binding"/>
    <property type="evidence" value="ECO:0007669"/>
    <property type="project" value="UniProtKB-UniRule"/>
</dbReference>
<name>A0A161TTY8_BACCE</name>
<dbReference type="GO" id="GO:0005829">
    <property type="term" value="C:cytosol"/>
    <property type="evidence" value="ECO:0007669"/>
    <property type="project" value="TreeGrafter"/>
</dbReference>
<dbReference type="GO" id="GO:0004798">
    <property type="term" value="F:dTMP kinase activity"/>
    <property type="evidence" value="ECO:0007669"/>
    <property type="project" value="UniProtKB-UniRule"/>
</dbReference>
<dbReference type="AlphaFoldDB" id="A0A161TTY8"/>
<evidence type="ECO:0000256" key="10">
    <source>
        <dbReference type="HAMAP-Rule" id="MF_00165"/>
    </source>
</evidence>
<feature type="domain" description="Thymidylate kinase-like" evidence="11">
    <location>
        <begin position="92"/>
        <end position="233"/>
    </location>
</feature>
<comment type="catalytic activity">
    <reaction evidence="9 10">
        <text>dTMP + ATP = dTDP + ADP</text>
        <dbReference type="Rhea" id="RHEA:13517"/>
        <dbReference type="ChEBI" id="CHEBI:30616"/>
        <dbReference type="ChEBI" id="CHEBI:58369"/>
        <dbReference type="ChEBI" id="CHEBI:63528"/>
        <dbReference type="ChEBI" id="CHEBI:456216"/>
        <dbReference type="EC" id="2.7.4.9"/>
    </reaction>
</comment>
<dbReference type="PANTHER" id="PTHR10344">
    <property type="entry name" value="THYMIDYLATE KINASE"/>
    <property type="match status" value="1"/>
</dbReference>
<evidence type="ECO:0000259" key="11">
    <source>
        <dbReference type="Pfam" id="PF02223"/>
    </source>
</evidence>
<comment type="similarity">
    <text evidence="1 10">Belongs to the thymidylate kinase family.</text>
</comment>
<keyword evidence="8 10" id="KW-0067">ATP-binding</keyword>
<evidence type="ECO:0000256" key="3">
    <source>
        <dbReference type="ARBA" id="ARBA00017144"/>
    </source>
</evidence>
<dbReference type="Proteomes" id="UP000076482">
    <property type="component" value="Unassembled WGS sequence"/>
</dbReference>
<dbReference type="SUPFAM" id="SSF52540">
    <property type="entry name" value="P-loop containing nucleoside triphosphate hydrolases"/>
    <property type="match status" value="1"/>
</dbReference>
<dbReference type="CDD" id="cd01672">
    <property type="entry name" value="TMPK"/>
    <property type="match status" value="1"/>
</dbReference>
<dbReference type="GO" id="GO:0006233">
    <property type="term" value="P:dTDP biosynthetic process"/>
    <property type="evidence" value="ECO:0007669"/>
    <property type="project" value="InterPro"/>
</dbReference>
<keyword evidence="7 10" id="KW-0418">Kinase</keyword>
<dbReference type="InterPro" id="IPR027417">
    <property type="entry name" value="P-loop_NTPase"/>
</dbReference>
<evidence type="ECO:0000256" key="4">
    <source>
        <dbReference type="ARBA" id="ARBA00022679"/>
    </source>
</evidence>
<dbReference type="Gene3D" id="3.40.50.300">
    <property type="entry name" value="P-loop containing nucleotide triphosphate hydrolases"/>
    <property type="match status" value="1"/>
</dbReference>
<dbReference type="GO" id="GO:0006227">
    <property type="term" value="P:dUDP biosynthetic process"/>
    <property type="evidence" value="ECO:0007669"/>
    <property type="project" value="TreeGrafter"/>
</dbReference>
<dbReference type="Pfam" id="PF02223">
    <property type="entry name" value="Thymidylate_kin"/>
    <property type="match status" value="2"/>
</dbReference>
<feature type="domain" description="Thymidylate kinase-like" evidence="11">
    <location>
        <begin position="14"/>
        <end position="66"/>
    </location>
</feature>
<evidence type="ECO:0000256" key="5">
    <source>
        <dbReference type="ARBA" id="ARBA00022727"/>
    </source>
</evidence>
<proteinExistence type="inferred from homology"/>
<dbReference type="PANTHER" id="PTHR10344:SF4">
    <property type="entry name" value="UMP-CMP KINASE 2, MITOCHONDRIAL"/>
    <property type="match status" value="1"/>
</dbReference>
<evidence type="ECO:0000256" key="7">
    <source>
        <dbReference type="ARBA" id="ARBA00022777"/>
    </source>
</evidence>
<evidence type="ECO:0000256" key="9">
    <source>
        <dbReference type="ARBA" id="ARBA00048743"/>
    </source>
</evidence>
<sequence>MTNINNKIGAYIIINGADGGGKTTQEKRLLEKHPHWKVIKEPGGTVLGEIIRSILLDEEPIQAKIEKLDSCFPHINKDVSIAMMWYRAKKELEAEGLSPKAEVYLYALSRLWSTRQIKQWVEEGHVVIATRSVACSFAYQGAGRKLGMDLIHTVNGESMGLISPTAEIFLSVPVEIGKERTDQRGEENRFDKESTEFFARVLDGYMSYYQNYATHPVHVVDANRKLEEVGQDIEEILGKYL</sequence>
<dbReference type="RefSeq" id="WP_063261649.1">
    <property type="nucleotide sequence ID" value="NZ_LJKE01000056.1"/>
</dbReference>
<reference evidence="12 13" key="1">
    <citation type="submission" date="2015-09" db="EMBL/GenBank/DDBJ databases">
        <title>Bacillus cereus food isolates.</title>
        <authorList>
            <person name="Boekhorst J."/>
        </authorList>
    </citation>
    <scope>NUCLEOTIDE SEQUENCE [LARGE SCALE GENOMIC DNA]</scope>
    <source>
        <strain evidence="12 13">B4088</strain>
    </source>
</reference>